<name>A0A6B3N7C0_9CYAN</name>
<proteinExistence type="predicted"/>
<sequence>MIKQGVEIWNSWRQEQPEVKPDLREAQLMEVSLKGANLSETDFRGASLRGADLRRSKLWQADLREADLRGTNLSEVDLGKADLRGANISQADLRGADLRGADLRRALFLRVDFSQAKLSKADFRKAQLSEANLYQANLSESDFSKANLSQTNLSKANLCQANLCEAFLNGSKLITTQALNTNLEKTKLTGACIEAWEINEQTNLKNSVCDYIYLKYDLEKETKQERLPKTGKFAPGEFSKLFEKPLHEVEESSHDLEANNPQSFEVELIPDGEYFIDALETIDLIFSQELDWHAIAYSFAKIQAKNQANPLIIQSIKNKGDGVVVIRASLHPTLNKTKIQNSFMQDYELAYKVLNQQAEEQSVDKDKHINQLLELINKSQDNLAEIQNLTAETSPINTTVNDTAAIAGEEQELNIQEVVEIQPEQQIAQHNYTTEQMQTLAKTAVEIQQFLTQLQAQGYSLEDAQQKLASDWATQAKLNPTVKTKLENLRQYLNNATAQSILGEPALKVINWARELSGILLR</sequence>
<protein>
    <submittedName>
        <fullName evidence="2">Pentapeptide repeat-containing protein</fullName>
    </submittedName>
</protein>
<organism evidence="2">
    <name type="scientific">Symploca sp. SIO1C4</name>
    <dbReference type="NCBI Taxonomy" id="2607765"/>
    <lineage>
        <taxon>Bacteria</taxon>
        <taxon>Bacillati</taxon>
        <taxon>Cyanobacteriota</taxon>
        <taxon>Cyanophyceae</taxon>
        <taxon>Coleofasciculales</taxon>
        <taxon>Coleofasciculaceae</taxon>
        <taxon>Symploca</taxon>
    </lineage>
</organism>
<comment type="caution">
    <text evidence="2">The sequence shown here is derived from an EMBL/GenBank/DDBJ whole genome shotgun (WGS) entry which is preliminary data.</text>
</comment>
<reference evidence="2" key="1">
    <citation type="submission" date="2019-11" db="EMBL/GenBank/DDBJ databases">
        <title>Genomic insights into an expanded diversity of filamentous marine cyanobacteria reveals the extraordinary biosynthetic potential of Moorea and Okeania.</title>
        <authorList>
            <person name="Ferreira Leao T."/>
            <person name="Wang M."/>
            <person name="Moss N."/>
            <person name="Da Silva R."/>
            <person name="Sanders J."/>
            <person name="Nurk S."/>
            <person name="Gurevich A."/>
            <person name="Humphrey G."/>
            <person name="Reher R."/>
            <person name="Zhu Q."/>
            <person name="Belda-Ferre P."/>
            <person name="Glukhov E."/>
            <person name="Rex R."/>
            <person name="Dorrestein P.C."/>
            <person name="Knight R."/>
            <person name="Pevzner P."/>
            <person name="Gerwick W.H."/>
            <person name="Gerwick L."/>
        </authorList>
    </citation>
    <scope>NUCLEOTIDE SEQUENCE</scope>
    <source>
        <strain evidence="2">SIO1C4</strain>
    </source>
</reference>
<dbReference type="EMBL" id="JAAHFQ010000107">
    <property type="protein sequence ID" value="NER27507.1"/>
    <property type="molecule type" value="Genomic_DNA"/>
</dbReference>
<dbReference type="InterPro" id="IPR051082">
    <property type="entry name" value="Pentapeptide-BTB/POZ_domain"/>
</dbReference>
<accession>A0A6B3N7C0</accession>
<dbReference type="Pfam" id="PF00805">
    <property type="entry name" value="Pentapeptide"/>
    <property type="match status" value="4"/>
</dbReference>
<dbReference type="InterPro" id="IPR001646">
    <property type="entry name" value="5peptide_repeat"/>
</dbReference>
<dbReference type="Gene3D" id="2.160.20.80">
    <property type="entry name" value="E3 ubiquitin-protein ligase SopA"/>
    <property type="match status" value="1"/>
</dbReference>
<keyword evidence="1" id="KW-0175">Coiled coil</keyword>
<dbReference type="AlphaFoldDB" id="A0A6B3N7C0"/>
<dbReference type="PANTHER" id="PTHR14136:SF17">
    <property type="entry name" value="BTB_POZ DOMAIN-CONTAINING PROTEIN KCTD9"/>
    <property type="match status" value="1"/>
</dbReference>
<evidence type="ECO:0000313" key="2">
    <source>
        <dbReference type="EMBL" id="NER27507.1"/>
    </source>
</evidence>
<gene>
    <name evidence="2" type="ORF">F6J89_07700</name>
</gene>
<feature type="coiled-coil region" evidence="1">
    <location>
        <begin position="344"/>
        <end position="389"/>
    </location>
</feature>
<evidence type="ECO:0000256" key="1">
    <source>
        <dbReference type="SAM" id="Coils"/>
    </source>
</evidence>
<dbReference type="PANTHER" id="PTHR14136">
    <property type="entry name" value="BTB_POZ DOMAIN-CONTAINING PROTEIN KCTD9"/>
    <property type="match status" value="1"/>
</dbReference>
<dbReference type="SUPFAM" id="SSF141571">
    <property type="entry name" value="Pentapeptide repeat-like"/>
    <property type="match status" value="1"/>
</dbReference>